<keyword evidence="3" id="KW-1185">Reference proteome</keyword>
<dbReference type="HOGENOM" id="CLU_1668215_0_0_4"/>
<name>D5CMK1_SIDLE</name>
<dbReference type="Proteomes" id="UP000001625">
    <property type="component" value="Chromosome"/>
</dbReference>
<proteinExistence type="predicted"/>
<sequence length="158" mass="18157">MLGWVRYVFVSHWLQFSLLELAWLGGYVIHDHLASPLLVLFYAGHILAAAAFFAVGMFYLHPGNKESEMRLRAADPHDVTRAIHRVFFNVLRLLPVTGVLVFLVPDSGLELGKDGSFWLNHVYNDNFAHMVHGALFYTIIVLGSFNFLYVLNKRRQRR</sequence>
<reference evidence="2 3" key="1">
    <citation type="submission" date="2010-03" db="EMBL/GenBank/DDBJ databases">
        <title>Complete sequence of Sideroxydans lithotrophicus ES-1.</title>
        <authorList>
            <consortium name="US DOE Joint Genome Institute"/>
            <person name="Lucas S."/>
            <person name="Copeland A."/>
            <person name="Lapidus A."/>
            <person name="Cheng J.-F."/>
            <person name="Bruce D."/>
            <person name="Goodwin L."/>
            <person name="Pitluck S."/>
            <person name="Munk A.C."/>
            <person name="Detter J.C."/>
            <person name="Han C."/>
            <person name="Tapia R."/>
            <person name="Larimer F."/>
            <person name="Land M."/>
            <person name="Hauser L."/>
            <person name="Kyrpides N."/>
            <person name="Ivanova N."/>
            <person name="Emerson D."/>
            <person name="Woyke T."/>
        </authorList>
    </citation>
    <scope>NUCLEOTIDE SEQUENCE [LARGE SCALE GENOMIC DNA]</scope>
    <source>
        <strain evidence="2 3">ES-1</strain>
    </source>
</reference>
<protein>
    <recommendedName>
        <fullName evidence="4">Transmembrane protein</fullName>
    </recommendedName>
</protein>
<feature type="transmembrane region" description="Helical" evidence="1">
    <location>
        <begin position="127"/>
        <end position="151"/>
    </location>
</feature>
<evidence type="ECO:0000256" key="1">
    <source>
        <dbReference type="SAM" id="Phobius"/>
    </source>
</evidence>
<evidence type="ECO:0008006" key="4">
    <source>
        <dbReference type="Google" id="ProtNLM"/>
    </source>
</evidence>
<dbReference type="KEGG" id="slt:Slit_2448"/>
<evidence type="ECO:0000313" key="2">
    <source>
        <dbReference type="EMBL" id="ADE12673.1"/>
    </source>
</evidence>
<dbReference type="AlphaFoldDB" id="D5CMK1"/>
<dbReference type="STRING" id="580332.Slit_2448"/>
<accession>D5CMK1</accession>
<dbReference type="EMBL" id="CP001965">
    <property type="protein sequence ID" value="ADE12673.1"/>
    <property type="molecule type" value="Genomic_DNA"/>
</dbReference>
<keyword evidence="1" id="KW-0812">Transmembrane</keyword>
<gene>
    <name evidence="2" type="ordered locus">Slit_2448</name>
</gene>
<keyword evidence="1" id="KW-1133">Transmembrane helix</keyword>
<evidence type="ECO:0000313" key="3">
    <source>
        <dbReference type="Proteomes" id="UP000001625"/>
    </source>
</evidence>
<dbReference type="RefSeq" id="WP_013030571.1">
    <property type="nucleotide sequence ID" value="NC_013959.1"/>
</dbReference>
<feature type="transmembrane region" description="Helical" evidence="1">
    <location>
        <begin position="7"/>
        <end position="29"/>
    </location>
</feature>
<feature type="transmembrane region" description="Helical" evidence="1">
    <location>
        <begin position="82"/>
        <end position="104"/>
    </location>
</feature>
<organism evidence="2 3">
    <name type="scientific">Sideroxydans lithotrophicus (strain ES-1)</name>
    <dbReference type="NCBI Taxonomy" id="580332"/>
    <lineage>
        <taxon>Bacteria</taxon>
        <taxon>Pseudomonadati</taxon>
        <taxon>Pseudomonadota</taxon>
        <taxon>Betaproteobacteria</taxon>
        <taxon>Nitrosomonadales</taxon>
        <taxon>Gallionellaceae</taxon>
        <taxon>Sideroxydans</taxon>
    </lineage>
</organism>
<feature type="transmembrane region" description="Helical" evidence="1">
    <location>
        <begin position="41"/>
        <end position="61"/>
    </location>
</feature>
<keyword evidence="1" id="KW-0472">Membrane</keyword>